<comment type="caution">
    <text evidence="2">The sequence shown here is derived from an EMBL/GenBank/DDBJ whole genome shotgun (WGS) entry which is preliminary data.</text>
</comment>
<dbReference type="RefSeq" id="WP_344618860.1">
    <property type="nucleotide sequence ID" value="NZ_BAAARV010000091.1"/>
</dbReference>
<feature type="transmembrane region" description="Helical" evidence="1">
    <location>
        <begin position="21"/>
        <end position="43"/>
    </location>
</feature>
<keyword evidence="3" id="KW-1185">Reference proteome</keyword>
<keyword evidence="1" id="KW-1133">Transmembrane helix</keyword>
<dbReference type="Proteomes" id="UP001501444">
    <property type="component" value="Unassembled WGS sequence"/>
</dbReference>
<organism evidence="2 3">
    <name type="scientific">Dactylosporangium salmoneum</name>
    <dbReference type="NCBI Taxonomy" id="53361"/>
    <lineage>
        <taxon>Bacteria</taxon>
        <taxon>Bacillati</taxon>
        <taxon>Actinomycetota</taxon>
        <taxon>Actinomycetes</taxon>
        <taxon>Micromonosporales</taxon>
        <taxon>Micromonosporaceae</taxon>
        <taxon>Dactylosporangium</taxon>
    </lineage>
</organism>
<evidence type="ECO:0000313" key="3">
    <source>
        <dbReference type="Proteomes" id="UP001501444"/>
    </source>
</evidence>
<evidence type="ECO:0000256" key="1">
    <source>
        <dbReference type="SAM" id="Phobius"/>
    </source>
</evidence>
<sequence length="454" mass="49248">MHKHALADDLRPRRSLWLSRRARWSSAAVAVLAVILLVFTVVYRVSQRPYGFDRLDRIGGVPMPPGTERSRVYLDGGRAFVGHPTGDGGYDLRAVDAAKPSTTVWTNTTLGAVETFRSARGMVEVTGPAVAGHRKVTLLNANNGVPFTSFDVLTGDRWELIGKYFVRYAAAEHRLTVTDVGNGHQTAVVDQPGGADSWWLSDNWSGQQVATSISGEPLDEAITVDPHIVRATADRGLEVLGLAGGKVLGAGTGLADPGDLVYAYEDQVFVAPRAAGTQLRVYDRTHLSKPQWTWASPDAQDMPLFVTACGERRVCVGEEHHVTELNADTGEVVWRVAAERPSQAVPVGDRVMVRTATQATGVTETLLDATGRTVRSWPDKRAARLDEGSYLLLPAVPPPGQYPWTGVDASRGTARELGSIAARPDACVWSHTYLACATPAEVVFYRIRAPWYSL</sequence>
<keyword evidence="1" id="KW-0472">Membrane</keyword>
<dbReference type="SUPFAM" id="SSF50998">
    <property type="entry name" value="Quinoprotein alcohol dehydrogenase-like"/>
    <property type="match status" value="1"/>
</dbReference>
<evidence type="ECO:0000313" key="2">
    <source>
        <dbReference type="EMBL" id="GAA2382236.1"/>
    </source>
</evidence>
<gene>
    <name evidence="2" type="ORF">GCM10010170_090410</name>
</gene>
<proteinExistence type="predicted"/>
<evidence type="ECO:0008006" key="4">
    <source>
        <dbReference type="Google" id="ProtNLM"/>
    </source>
</evidence>
<dbReference type="Gene3D" id="2.130.10.10">
    <property type="entry name" value="YVTN repeat-like/Quinoprotein amine dehydrogenase"/>
    <property type="match status" value="1"/>
</dbReference>
<dbReference type="InterPro" id="IPR015943">
    <property type="entry name" value="WD40/YVTN_repeat-like_dom_sf"/>
</dbReference>
<dbReference type="EMBL" id="BAAARV010000091">
    <property type="protein sequence ID" value="GAA2382236.1"/>
    <property type="molecule type" value="Genomic_DNA"/>
</dbReference>
<keyword evidence="1" id="KW-0812">Transmembrane</keyword>
<reference evidence="2 3" key="1">
    <citation type="journal article" date="2019" name="Int. J. Syst. Evol. Microbiol.">
        <title>The Global Catalogue of Microorganisms (GCM) 10K type strain sequencing project: providing services to taxonomists for standard genome sequencing and annotation.</title>
        <authorList>
            <consortium name="The Broad Institute Genomics Platform"/>
            <consortium name="The Broad Institute Genome Sequencing Center for Infectious Disease"/>
            <person name="Wu L."/>
            <person name="Ma J."/>
        </authorList>
    </citation>
    <scope>NUCLEOTIDE SEQUENCE [LARGE SCALE GENOMIC DNA]</scope>
    <source>
        <strain evidence="2 3">JCM 3272</strain>
    </source>
</reference>
<accession>A0ABN3HKY8</accession>
<protein>
    <recommendedName>
        <fullName evidence="4">Pyrroloquinoline-quinone binding quinoprotein</fullName>
    </recommendedName>
</protein>
<name>A0ABN3HKY8_9ACTN</name>
<dbReference type="InterPro" id="IPR011047">
    <property type="entry name" value="Quinoprotein_ADH-like_sf"/>
</dbReference>